<keyword evidence="3 7" id="KW-0732">Signal</keyword>
<dbReference type="PANTHER" id="PTHR11071">
    <property type="entry name" value="PEPTIDYL-PROLYL CIS-TRANS ISOMERASE"/>
    <property type="match status" value="1"/>
</dbReference>
<name>A0A9P0GGM6_9CUCU</name>
<dbReference type="SUPFAM" id="SSF50891">
    <property type="entry name" value="Cyclophilin-like"/>
    <property type="match status" value="1"/>
</dbReference>
<feature type="domain" description="PPIase cyclophilin-type" evidence="8">
    <location>
        <begin position="27"/>
        <end position="185"/>
    </location>
</feature>
<keyword evidence="4 7" id="KW-0697">Rotamase</keyword>
<dbReference type="GO" id="GO:0005737">
    <property type="term" value="C:cytoplasm"/>
    <property type="evidence" value="ECO:0007669"/>
    <property type="project" value="TreeGrafter"/>
</dbReference>
<evidence type="ECO:0000256" key="2">
    <source>
        <dbReference type="ARBA" id="ARBA00007365"/>
    </source>
</evidence>
<evidence type="ECO:0000259" key="8">
    <source>
        <dbReference type="PROSITE" id="PS50072"/>
    </source>
</evidence>
<gene>
    <name evidence="9" type="ORF">PSYICH_LOCUS9441</name>
</gene>
<keyword evidence="5 7" id="KW-0413">Isomerase</keyword>
<proteinExistence type="inferred from homology"/>
<dbReference type="InterPro" id="IPR029000">
    <property type="entry name" value="Cyclophilin-like_dom_sf"/>
</dbReference>
<dbReference type="Gene3D" id="2.40.100.10">
    <property type="entry name" value="Cyclophilin-like"/>
    <property type="match status" value="1"/>
</dbReference>
<feature type="signal peptide" evidence="7">
    <location>
        <begin position="1"/>
        <end position="19"/>
    </location>
</feature>
<feature type="chain" id="PRO_5040541110" description="Peptidyl-prolyl cis-trans isomerase" evidence="7">
    <location>
        <begin position="20"/>
        <end position="256"/>
    </location>
</feature>
<reference evidence="9" key="1">
    <citation type="submission" date="2022-01" db="EMBL/GenBank/DDBJ databases">
        <authorList>
            <person name="King R."/>
        </authorList>
    </citation>
    <scope>NUCLEOTIDE SEQUENCE</scope>
</reference>
<dbReference type="EC" id="5.2.1.8" evidence="7"/>
<dbReference type="PANTHER" id="PTHR11071:SF559">
    <property type="entry name" value="PEPTIDYL-PROLYL CIS-TRANS ISOMERASE"/>
    <property type="match status" value="1"/>
</dbReference>
<dbReference type="EMBL" id="OV651815">
    <property type="protein sequence ID" value="CAH1109085.1"/>
    <property type="molecule type" value="Genomic_DNA"/>
</dbReference>
<organism evidence="9 10">
    <name type="scientific">Psylliodes chrysocephalus</name>
    <dbReference type="NCBI Taxonomy" id="3402493"/>
    <lineage>
        <taxon>Eukaryota</taxon>
        <taxon>Metazoa</taxon>
        <taxon>Ecdysozoa</taxon>
        <taxon>Arthropoda</taxon>
        <taxon>Hexapoda</taxon>
        <taxon>Insecta</taxon>
        <taxon>Pterygota</taxon>
        <taxon>Neoptera</taxon>
        <taxon>Endopterygota</taxon>
        <taxon>Coleoptera</taxon>
        <taxon>Polyphaga</taxon>
        <taxon>Cucujiformia</taxon>
        <taxon>Chrysomeloidea</taxon>
        <taxon>Chrysomelidae</taxon>
        <taxon>Galerucinae</taxon>
        <taxon>Alticini</taxon>
        <taxon>Psylliodes</taxon>
    </lineage>
</organism>
<dbReference type="GO" id="GO:0016018">
    <property type="term" value="F:cyclosporin A binding"/>
    <property type="evidence" value="ECO:0007669"/>
    <property type="project" value="TreeGrafter"/>
</dbReference>
<evidence type="ECO:0000256" key="5">
    <source>
        <dbReference type="ARBA" id="ARBA00023235"/>
    </source>
</evidence>
<dbReference type="AlphaFoldDB" id="A0A9P0GGM6"/>
<accession>A0A9P0GGM6</accession>
<evidence type="ECO:0000313" key="10">
    <source>
        <dbReference type="Proteomes" id="UP001153636"/>
    </source>
</evidence>
<dbReference type="Proteomes" id="UP001153636">
    <property type="component" value="Chromosome 3"/>
</dbReference>
<evidence type="ECO:0000256" key="6">
    <source>
        <dbReference type="ARBA" id="ARBA00056644"/>
    </source>
</evidence>
<comment type="similarity">
    <text evidence="2 7">Belongs to the cyclophilin-type PPIase family.</text>
</comment>
<dbReference type="GO" id="GO:0003755">
    <property type="term" value="F:peptidyl-prolyl cis-trans isomerase activity"/>
    <property type="evidence" value="ECO:0007669"/>
    <property type="project" value="UniProtKB-UniRule"/>
</dbReference>
<keyword evidence="10" id="KW-1185">Reference proteome</keyword>
<dbReference type="GO" id="GO:0006457">
    <property type="term" value="P:protein folding"/>
    <property type="evidence" value="ECO:0007669"/>
    <property type="project" value="TreeGrafter"/>
</dbReference>
<protein>
    <recommendedName>
        <fullName evidence="7">Peptidyl-prolyl cis-trans isomerase</fullName>
        <shortName evidence="7">PPIase</shortName>
        <ecNumber evidence="7">5.2.1.8</ecNumber>
    </recommendedName>
</protein>
<evidence type="ECO:0000256" key="1">
    <source>
        <dbReference type="ARBA" id="ARBA00000971"/>
    </source>
</evidence>
<comment type="function">
    <text evidence="6">PPIases accelerate the folding of proteins. It catalyzes the cis-trans isomerization of proline imidic peptide bonds in oligopeptides. Acts on the folding of rhodopsin RH1 and RH2 (but not RH3) and is required for visual transduction.</text>
</comment>
<comment type="catalytic activity">
    <reaction evidence="1 7">
        <text>[protein]-peptidylproline (omega=180) = [protein]-peptidylproline (omega=0)</text>
        <dbReference type="Rhea" id="RHEA:16237"/>
        <dbReference type="Rhea" id="RHEA-COMP:10747"/>
        <dbReference type="Rhea" id="RHEA-COMP:10748"/>
        <dbReference type="ChEBI" id="CHEBI:83833"/>
        <dbReference type="ChEBI" id="CHEBI:83834"/>
        <dbReference type="EC" id="5.2.1.8"/>
    </reaction>
</comment>
<dbReference type="Pfam" id="PF00160">
    <property type="entry name" value="Pro_isomerase"/>
    <property type="match status" value="1"/>
</dbReference>
<dbReference type="PROSITE" id="PS50072">
    <property type="entry name" value="CSA_PPIASE_2"/>
    <property type="match status" value="1"/>
</dbReference>
<evidence type="ECO:0000256" key="7">
    <source>
        <dbReference type="RuleBase" id="RU363019"/>
    </source>
</evidence>
<sequence length="256" mass="29010">MRVILFLILTIAPLYQCSSYKVTDQVYFDIQIENEFLGRIIFGLFGEVAPKTCKNFKELATNGINGKTYVGTKFHSAITRIMIQGGDIVNNDGTGSISIYGKYFDDENFTIKHNSPGLLAMANQGPNKNGCQFLITTMACPWLDEKNVIFGKVIKGAEVVHRIEHLKTDVNEKILKHVFVSDAGIIETNPFYENSKNYEATRSCYGDEAIGYVQLKREDDVVVKGRITPEHRVKLKLYEISVKIDTKTKKKIKMYM</sequence>
<dbReference type="OrthoDB" id="10064525at2759"/>
<evidence type="ECO:0000313" key="9">
    <source>
        <dbReference type="EMBL" id="CAH1109085.1"/>
    </source>
</evidence>
<dbReference type="PRINTS" id="PR00153">
    <property type="entry name" value="CSAPPISMRASE"/>
</dbReference>
<dbReference type="InterPro" id="IPR002130">
    <property type="entry name" value="Cyclophilin-type_PPIase_dom"/>
</dbReference>
<evidence type="ECO:0000256" key="4">
    <source>
        <dbReference type="ARBA" id="ARBA00023110"/>
    </source>
</evidence>
<dbReference type="FunFam" id="2.40.100.10:FF:000019">
    <property type="entry name" value="Peptidyl-prolyl cis-trans isomerase"/>
    <property type="match status" value="1"/>
</dbReference>
<evidence type="ECO:0000256" key="3">
    <source>
        <dbReference type="ARBA" id="ARBA00022729"/>
    </source>
</evidence>